<evidence type="ECO:0000313" key="2">
    <source>
        <dbReference type="EMBL" id="KAL1261779.1"/>
    </source>
</evidence>
<accession>A0ABR3MCT3</accession>
<sequence length="393" mass="43341">MWPRLSVALMPLRGGRNRAGPGGLQGPVSRWQVHFITSPPNELWLNPSAAVIFAGICRSTAADMSECDLDLLSSHQALLWLSVSVVTVIPAGSVGELTLPSDLMWGDRGVKASLAKRYGQSERERERQTDKERVKHHRSSHAAGSGGLIDLNNIMMPLAYSVGQQTTGLWWRQFTQTAHSALQYKYAYCHRPARRLHTVGSNCYFDVFNGRLCPRGAVDFGGCPAETHGGHDRRQVGGWKGARAKGMTGGPPVHWTGLSTAACSHPAKRPVVLQRPPMFPPHAERAVFGRGCGGRVRMERGCNKLNGVEKETERPRRDICGHPGPAPLLYPEPSLHIPGALRCGKAIKRLSKLLYEEKRKQRGALICSTFYVTAHSMRDSLFQSFMSSSHFYS</sequence>
<dbReference type="Proteomes" id="UP001558613">
    <property type="component" value="Unassembled WGS sequence"/>
</dbReference>
<organism evidence="2 3">
    <name type="scientific">Cirrhinus molitorella</name>
    <name type="common">mud carp</name>
    <dbReference type="NCBI Taxonomy" id="172907"/>
    <lineage>
        <taxon>Eukaryota</taxon>
        <taxon>Metazoa</taxon>
        <taxon>Chordata</taxon>
        <taxon>Craniata</taxon>
        <taxon>Vertebrata</taxon>
        <taxon>Euteleostomi</taxon>
        <taxon>Actinopterygii</taxon>
        <taxon>Neopterygii</taxon>
        <taxon>Teleostei</taxon>
        <taxon>Ostariophysi</taxon>
        <taxon>Cypriniformes</taxon>
        <taxon>Cyprinidae</taxon>
        <taxon>Labeoninae</taxon>
        <taxon>Labeonini</taxon>
        <taxon>Cirrhinus</taxon>
    </lineage>
</organism>
<feature type="region of interest" description="Disordered" evidence="1">
    <location>
        <begin position="116"/>
        <end position="145"/>
    </location>
</feature>
<evidence type="ECO:0000256" key="1">
    <source>
        <dbReference type="SAM" id="MobiDB-lite"/>
    </source>
</evidence>
<proteinExistence type="predicted"/>
<feature type="compositionally biased region" description="Basic and acidic residues" evidence="1">
    <location>
        <begin position="119"/>
        <end position="133"/>
    </location>
</feature>
<comment type="caution">
    <text evidence="2">The sequence shown here is derived from an EMBL/GenBank/DDBJ whole genome shotgun (WGS) entry which is preliminary data.</text>
</comment>
<gene>
    <name evidence="2" type="ORF">QQF64_007044</name>
</gene>
<evidence type="ECO:0000313" key="3">
    <source>
        <dbReference type="Proteomes" id="UP001558613"/>
    </source>
</evidence>
<name>A0ABR3MCT3_9TELE</name>
<dbReference type="EMBL" id="JAYMGO010000014">
    <property type="protein sequence ID" value="KAL1261779.1"/>
    <property type="molecule type" value="Genomic_DNA"/>
</dbReference>
<keyword evidence="3" id="KW-1185">Reference proteome</keyword>
<reference evidence="2 3" key="1">
    <citation type="submission" date="2023-09" db="EMBL/GenBank/DDBJ databases">
        <authorList>
            <person name="Wang M."/>
        </authorList>
    </citation>
    <scope>NUCLEOTIDE SEQUENCE [LARGE SCALE GENOMIC DNA]</scope>
    <source>
        <strain evidence="2">GT-2023</strain>
        <tissue evidence="2">Liver</tissue>
    </source>
</reference>
<protein>
    <submittedName>
        <fullName evidence="2">Uncharacterized protein</fullName>
    </submittedName>
</protein>